<evidence type="ECO:0000259" key="9">
    <source>
        <dbReference type="PROSITE" id="PS50048"/>
    </source>
</evidence>
<evidence type="ECO:0000256" key="1">
    <source>
        <dbReference type="ARBA" id="ARBA00004123"/>
    </source>
</evidence>
<dbReference type="GO" id="GO:0043565">
    <property type="term" value="F:sequence-specific DNA binding"/>
    <property type="evidence" value="ECO:0007669"/>
    <property type="project" value="TreeGrafter"/>
</dbReference>
<keyword evidence="3" id="KW-0862">Zinc</keyword>
<feature type="compositionally biased region" description="Polar residues" evidence="8">
    <location>
        <begin position="96"/>
        <end position="108"/>
    </location>
</feature>
<dbReference type="SMART" id="SM00066">
    <property type="entry name" value="GAL4"/>
    <property type="match status" value="1"/>
</dbReference>
<keyword evidence="5" id="KW-0238">DNA-binding</keyword>
<comment type="caution">
    <text evidence="10">The sequence shown here is derived from an EMBL/GenBank/DDBJ whole genome shotgun (WGS) entry which is preliminary data.</text>
</comment>
<proteinExistence type="predicted"/>
<dbReference type="Proteomes" id="UP000701341">
    <property type="component" value="Unassembled WGS sequence"/>
</dbReference>
<dbReference type="CDD" id="cd00067">
    <property type="entry name" value="GAL4"/>
    <property type="match status" value="1"/>
</dbReference>
<keyword evidence="7" id="KW-0539">Nucleus</keyword>
<dbReference type="EMBL" id="JAAOZQ010000006">
    <property type="protein sequence ID" value="KAF7529330.1"/>
    <property type="molecule type" value="Genomic_DNA"/>
</dbReference>
<organism evidence="10 11">
    <name type="scientific">Penicillium crustosum</name>
    <name type="common">Blue mold fungus</name>
    <dbReference type="NCBI Taxonomy" id="36656"/>
    <lineage>
        <taxon>Eukaryota</taxon>
        <taxon>Fungi</taxon>
        <taxon>Dikarya</taxon>
        <taxon>Ascomycota</taxon>
        <taxon>Pezizomycotina</taxon>
        <taxon>Eurotiomycetes</taxon>
        <taxon>Eurotiomycetidae</taxon>
        <taxon>Eurotiales</taxon>
        <taxon>Aspergillaceae</taxon>
        <taxon>Penicillium</taxon>
    </lineage>
</organism>
<dbReference type="InterPro" id="IPR052202">
    <property type="entry name" value="Yeast_MetPath_Reg"/>
</dbReference>
<dbReference type="PANTHER" id="PTHR47782:SF1">
    <property type="entry name" value="PYRIMIDINE PATHWAY REGULATORY PROTEIN 1"/>
    <property type="match status" value="1"/>
</dbReference>
<sequence>MTEAPPPTRKVQSACRRCRQKRIKCDGGIPACGNCARAKAPCVDVHGGNSHLSIPRDFAVQCGARIQWLERTLRSLQPDFDISQGPQVNQEFIETLSSSQEISPNEASSRGDKSNNKRSHSATEESEVGSPLSAKARSVAIDLGMLSLQSDSRQQHYLGSSSGLLFTKLVGLDSVVQSPRETVALNGIVQSRRSPLRIPTEKLKSIYKNLSKVMTQLGILKSVVCLASG</sequence>
<evidence type="ECO:0000256" key="8">
    <source>
        <dbReference type="SAM" id="MobiDB-lite"/>
    </source>
</evidence>
<dbReference type="SUPFAM" id="SSF57701">
    <property type="entry name" value="Zn2/Cys6 DNA-binding domain"/>
    <property type="match status" value="1"/>
</dbReference>
<dbReference type="AlphaFoldDB" id="A0A9P5L128"/>
<dbReference type="InterPro" id="IPR036864">
    <property type="entry name" value="Zn2-C6_fun-type_DNA-bd_sf"/>
</dbReference>
<evidence type="ECO:0000256" key="5">
    <source>
        <dbReference type="ARBA" id="ARBA00023125"/>
    </source>
</evidence>
<gene>
    <name evidence="10" type="ORF">PCG10_008040</name>
</gene>
<keyword evidence="4" id="KW-0805">Transcription regulation</keyword>
<dbReference type="PROSITE" id="PS50048">
    <property type="entry name" value="ZN2_CY6_FUNGAL_2"/>
    <property type="match status" value="1"/>
</dbReference>
<name>A0A9P5L128_PENCR</name>
<dbReference type="Pfam" id="PF00172">
    <property type="entry name" value="Zn_clus"/>
    <property type="match status" value="1"/>
</dbReference>
<evidence type="ECO:0000256" key="2">
    <source>
        <dbReference type="ARBA" id="ARBA00022723"/>
    </source>
</evidence>
<accession>A0A9P5L128</accession>
<keyword evidence="2" id="KW-0479">Metal-binding</keyword>
<comment type="subcellular location">
    <subcellularLocation>
        <location evidence="1">Nucleus</location>
    </subcellularLocation>
</comment>
<dbReference type="GO" id="GO:0008270">
    <property type="term" value="F:zinc ion binding"/>
    <property type="evidence" value="ECO:0007669"/>
    <property type="project" value="InterPro"/>
</dbReference>
<evidence type="ECO:0000313" key="11">
    <source>
        <dbReference type="Proteomes" id="UP000701341"/>
    </source>
</evidence>
<dbReference type="PROSITE" id="PS00463">
    <property type="entry name" value="ZN2_CY6_FUNGAL_1"/>
    <property type="match status" value="1"/>
</dbReference>
<dbReference type="GO" id="GO:0005634">
    <property type="term" value="C:nucleus"/>
    <property type="evidence" value="ECO:0007669"/>
    <property type="project" value="UniProtKB-SubCell"/>
</dbReference>
<keyword evidence="6" id="KW-0804">Transcription</keyword>
<evidence type="ECO:0000313" key="10">
    <source>
        <dbReference type="EMBL" id="KAF7529330.1"/>
    </source>
</evidence>
<dbReference type="InterPro" id="IPR001138">
    <property type="entry name" value="Zn2Cys6_DnaBD"/>
</dbReference>
<reference evidence="10" key="1">
    <citation type="submission" date="2020-02" db="EMBL/GenBank/DDBJ databases">
        <authorList>
            <person name="Lichtner F.J."/>
        </authorList>
    </citation>
    <scope>NUCLEOTIDE SEQUENCE</scope>
    <source>
        <strain evidence="10">G10</strain>
    </source>
</reference>
<evidence type="ECO:0000256" key="3">
    <source>
        <dbReference type="ARBA" id="ARBA00022833"/>
    </source>
</evidence>
<evidence type="ECO:0000256" key="7">
    <source>
        <dbReference type="ARBA" id="ARBA00023242"/>
    </source>
</evidence>
<dbReference type="GO" id="GO:0000981">
    <property type="term" value="F:DNA-binding transcription factor activity, RNA polymerase II-specific"/>
    <property type="evidence" value="ECO:0007669"/>
    <property type="project" value="InterPro"/>
</dbReference>
<feature type="region of interest" description="Disordered" evidence="8">
    <location>
        <begin position="96"/>
        <end position="133"/>
    </location>
</feature>
<keyword evidence="11" id="KW-1185">Reference proteome</keyword>
<protein>
    <recommendedName>
        <fullName evidence="9">Zn(2)-C6 fungal-type domain-containing protein</fullName>
    </recommendedName>
</protein>
<dbReference type="GO" id="GO:0045944">
    <property type="term" value="P:positive regulation of transcription by RNA polymerase II"/>
    <property type="evidence" value="ECO:0007669"/>
    <property type="project" value="TreeGrafter"/>
</dbReference>
<feature type="domain" description="Zn(2)-C6 fungal-type" evidence="9">
    <location>
        <begin position="14"/>
        <end position="44"/>
    </location>
</feature>
<dbReference type="PANTHER" id="PTHR47782">
    <property type="entry name" value="ZN(II)2CYS6 TRANSCRIPTION FACTOR (EUROFUNG)-RELATED"/>
    <property type="match status" value="1"/>
</dbReference>
<dbReference type="Gene3D" id="4.10.240.10">
    <property type="entry name" value="Zn(2)-C6 fungal-type DNA-binding domain"/>
    <property type="match status" value="1"/>
</dbReference>
<evidence type="ECO:0000256" key="6">
    <source>
        <dbReference type="ARBA" id="ARBA00023163"/>
    </source>
</evidence>
<evidence type="ECO:0000256" key="4">
    <source>
        <dbReference type="ARBA" id="ARBA00023015"/>
    </source>
</evidence>